<dbReference type="EMBL" id="JAANBB010000375">
    <property type="protein sequence ID" value="KAF7543314.1"/>
    <property type="molecule type" value="Genomic_DNA"/>
</dbReference>
<name>A0A9P5LAU7_9HYPO</name>
<accession>A0A9P5LAU7</accession>
<keyword evidence="3" id="KW-1185">Reference proteome</keyword>
<sequence>MVQMLWQEVNAIVGSVTVADMDKVFNSIPAGTLQGPSPPRSSSHSSAAPPPDEATELQQLSSPLKLARLVPPLTTSTAAITTVATKGSIDIGSLAIL</sequence>
<evidence type="ECO:0000313" key="3">
    <source>
        <dbReference type="Proteomes" id="UP000722485"/>
    </source>
</evidence>
<dbReference type="AlphaFoldDB" id="A0A9P5LAU7"/>
<dbReference type="Proteomes" id="UP000722485">
    <property type="component" value="Unassembled WGS sequence"/>
</dbReference>
<evidence type="ECO:0000313" key="2">
    <source>
        <dbReference type="EMBL" id="KAF7543314.1"/>
    </source>
</evidence>
<proteinExistence type="predicted"/>
<reference evidence="2" key="1">
    <citation type="submission" date="2020-03" db="EMBL/GenBank/DDBJ databases">
        <title>Draft Genome Sequence of Cylindrodendrum hubeiense.</title>
        <authorList>
            <person name="Buettner E."/>
            <person name="Kellner H."/>
        </authorList>
    </citation>
    <scope>NUCLEOTIDE SEQUENCE</scope>
    <source>
        <strain evidence="2">IHI 201604</strain>
    </source>
</reference>
<feature type="region of interest" description="Disordered" evidence="1">
    <location>
        <begin position="27"/>
        <end position="61"/>
    </location>
</feature>
<comment type="caution">
    <text evidence="2">The sequence shown here is derived from an EMBL/GenBank/DDBJ whole genome shotgun (WGS) entry which is preliminary data.</text>
</comment>
<protein>
    <submittedName>
        <fullName evidence="2">Uncharacterized protein</fullName>
    </submittedName>
</protein>
<organism evidence="2 3">
    <name type="scientific">Cylindrodendrum hubeiense</name>
    <dbReference type="NCBI Taxonomy" id="595255"/>
    <lineage>
        <taxon>Eukaryota</taxon>
        <taxon>Fungi</taxon>
        <taxon>Dikarya</taxon>
        <taxon>Ascomycota</taxon>
        <taxon>Pezizomycotina</taxon>
        <taxon>Sordariomycetes</taxon>
        <taxon>Hypocreomycetidae</taxon>
        <taxon>Hypocreales</taxon>
        <taxon>Nectriaceae</taxon>
        <taxon>Cylindrodendrum</taxon>
    </lineage>
</organism>
<evidence type="ECO:0000256" key="1">
    <source>
        <dbReference type="SAM" id="MobiDB-lite"/>
    </source>
</evidence>
<gene>
    <name evidence="2" type="ORF">G7Z17_g10844</name>
</gene>